<feature type="region of interest" description="Disordered" evidence="1">
    <location>
        <begin position="34"/>
        <end position="167"/>
    </location>
</feature>
<feature type="compositionally biased region" description="Basic residues" evidence="1">
    <location>
        <begin position="188"/>
        <end position="205"/>
    </location>
</feature>
<proteinExistence type="predicted"/>
<evidence type="ECO:0000313" key="2">
    <source>
        <dbReference type="EMBL" id="CAA9221317.1"/>
    </source>
</evidence>
<sequence length="278" mass="29773">AHAVRRLVRRPRALLAVAVVDAAVHGDLAGRPVDRQRGARLAPPSRRAPCRVRRRRAPARRTDACPDGRDPGSRRRNDPDVGLGVADRSAGPPAGRVRRRAPRRPARHLRRPDARQLPLGGDARPGRARRRPRSPQRPARGGTAGVPVAERGRASRPRGVGGGRRADGDLRAALRVLPVAADAGGRPPRVRRPARVPARGLRRGVPRPAGPPDRRLRAHRRARRAATRQGSRPADRGGRRADGRRPVRAASPGGEGRAGRLAGEAGRAAGRARPTASV</sequence>
<accession>A0A6J4HEJ4</accession>
<feature type="compositionally biased region" description="Basic residues" evidence="1">
    <location>
        <begin position="216"/>
        <end position="226"/>
    </location>
</feature>
<gene>
    <name evidence="2" type="ORF">AVDCRST_MAG57-595</name>
</gene>
<feature type="region of interest" description="Disordered" evidence="1">
    <location>
        <begin position="183"/>
        <end position="278"/>
    </location>
</feature>
<reference evidence="2" key="1">
    <citation type="submission" date="2020-02" db="EMBL/GenBank/DDBJ databases">
        <authorList>
            <person name="Meier V. D."/>
        </authorList>
    </citation>
    <scope>NUCLEOTIDE SEQUENCE</scope>
    <source>
        <strain evidence="2">AVDCRST_MAG57</strain>
    </source>
</reference>
<feature type="compositionally biased region" description="Basic and acidic residues" evidence="1">
    <location>
        <begin position="60"/>
        <end position="79"/>
    </location>
</feature>
<name>A0A6J4HEJ4_9ACTN</name>
<feature type="non-terminal residue" evidence="2">
    <location>
        <position position="278"/>
    </location>
</feature>
<feature type="non-terminal residue" evidence="2">
    <location>
        <position position="1"/>
    </location>
</feature>
<organism evidence="2">
    <name type="scientific">uncultured Blastococcus sp</name>
    <dbReference type="NCBI Taxonomy" id="217144"/>
    <lineage>
        <taxon>Bacteria</taxon>
        <taxon>Bacillati</taxon>
        <taxon>Actinomycetota</taxon>
        <taxon>Actinomycetes</taxon>
        <taxon>Geodermatophilales</taxon>
        <taxon>Geodermatophilaceae</taxon>
        <taxon>Blastococcus</taxon>
        <taxon>environmental samples</taxon>
    </lineage>
</organism>
<evidence type="ECO:0000256" key="1">
    <source>
        <dbReference type="SAM" id="MobiDB-lite"/>
    </source>
</evidence>
<feature type="compositionally biased region" description="Basic and acidic residues" evidence="1">
    <location>
        <begin position="233"/>
        <end position="245"/>
    </location>
</feature>
<dbReference type="EMBL" id="CADCTI010000056">
    <property type="protein sequence ID" value="CAA9221317.1"/>
    <property type="molecule type" value="Genomic_DNA"/>
</dbReference>
<feature type="compositionally biased region" description="Basic residues" evidence="1">
    <location>
        <begin position="48"/>
        <end position="59"/>
    </location>
</feature>
<dbReference type="AlphaFoldDB" id="A0A6J4HEJ4"/>
<protein>
    <submittedName>
        <fullName evidence="2">Uncharacterized protein</fullName>
    </submittedName>
</protein>
<feature type="compositionally biased region" description="Low complexity" evidence="1">
    <location>
        <begin position="259"/>
        <end position="278"/>
    </location>
</feature>
<feature type="compositionally biased region" description="Basic residues" evidence="1">
    <location>
        <begin position="96"/>
        <end position="110"/>
    </location>
</feature>